<accession>A0ABP8A5X3</accession>
<evidence type="ECO:0000259" key="3">
    <source>
        <dbReference type="Pfam" id="PF07987"/>
    </source>
</evidence>
<protein>
    <recommendedName>
        <fullName evidence="3">YncI copper-binding domain-containing protein</fullName>
    </recommendedName>
</protein>
<dbReference type="Pfam" id="PF07987">
    <property type="entry name" value="DUF1775"/>
    <property type="match status" value="1"/>
</dbReference>
<comment type="caution">
    <text evidence="4">The sequence shown here is derived from an EMBL/GenBank/DDBJ whole genome shotgun (WGS) entry which is preliminary data.</text>
</comment>
<dbReference type="InterPro" id="IPR038507">
    <property type="entry name" value="YcnI-like_sf"/>
</dbReference>
<keyword evidence="1" id="KW-1133">Transmembrane helix</keyword>
<keyword evidence="2" id="KW-0732">Signal</keyword>
<dbReference type="Gene3D" id="2.60.40.2230">
    <property type="entry name" value="Uncharacterised protein YcnI-like PF07987, DUF1775"/>
    <property type="match status" value="1"/>
</dbReference>
<dbReference type="EMBL" id="BAABBW010000005">
    <property type="protein sequence ID" value="GAA4178573.1"/>
    <property type="molecule type" value="Genomic_DNA"/>
</dbReference>
<evidence type="ECO:0000256" key="1">
    <source>
        <dbReference type="SAM" id="Phobius"/>
    </source>
</evidence>
<proteinExistence type="predicted"/>
<keyword evidence="1" id="KW-0472">Membrane</keyword>
<dbReference type="RefSeq" id="WP_344755697.1">
    <property type="nucleotide sequence ID" value="NZ_BAABBW010000005.1"/>
</dbReference>
<keyword evidence="1" id="KW-0812">Transmembrane</keyword>
<feature type="domain" description="YncI copper-binding" evidence="3">
    <location>
        <begin position="32"/>
        <end position="177"/>
    </location>
</feature>
<name>A0ABP8A5X3_9MICO</name>
<feature type="chain" id="PRO_5047084018" description="YncI copper-binding domain-containing protein" evidence="2">
    <location>
        <begin position="32"/>
        <end position="241"/>
    </location>
</feature>
<dbReference type="CDD" id="cd08545">
    <property type="entry name" value="YcnI_like"/>
    <property type="match status" value="1"/>
</dbReference>
<keyword evidence="5" id="KW-1185">Reference proteome</keyword>
<dbReference type="InterPro" id="IPR012533">
    <property type="entry name" value="YcnI-copper_dom"/>
</dbReference>
<gene>
    <name evidence="4" type="ORF">GCM10022287_29080</name>
</gene>
<feature type="transmembrane region" description="Helical" evidence="1">
    <location>
        <begin position="213"/>
        <end position="236"/>
    </location>
</feature>
<dbReference type="Proteomes" id="UP001501079">
    <property type="component" value="Unassembled WGS sequence"/>
</dbReference>
<sequence>MTRLASRLIAGAAVLAASVALALAAAPAASAHVKVDASSTAAGGYTVLTFRVPTESATASTVSLTVQLPTEHPFTSVTYQPVPGWTAKLVTTKLAKPLTDDDGNTIDSAVTQVVWTATGGGLAPGQFGQFPLSVGPLPDAGTLFLPTEQKYSDGSVVDWSQQAQGGAEAEHPAPSVVVTKPAAGGTATAADVSASQGSSAAQAAPAASPVDGWALGFGVAGVVVALAASGAAAVALRRARS</sequence>
<evidence type="ECO:0000313" key="4">
    <source>
        <dbReference type="EMBL" id="GAA4178573.1"/>
    </source>
</evidence>
<reference evidence="5" key="1">
    <citation type="journal article" date="2019" name="Int. J. Syst. Evol. Microbiol.">
        <title>The Global Catalogue of Microorganisms (GCM) 10K type strain sequencing project: providing services to taxonomists for standard genome sequencing and annotation.</title>
        <authorList>
            <consortium name="The Broad Institute Genomics Platform"/>
            <consortium name="The Broad Institute Genome Sequencing Center for Infectious Disease"/>
            <person name="Wu L."/>
            <person name="Ma J."/>
        </authorList>
    </citation>
    <scope>NUCLEOTIDE SEQUENCE [LARGE SCALE GENOMIC DNA]</scope>
    <source>
        <strain evidence="5">JCM 17591</strain>
    </source>
</reference>
<evidence type="ECO:0000256" key="2">
    <source>
        <dbReference type="SAM" id="SignalP"/>
    </source>
</evidence>
<feature type="signal peptide" evidence="2">
    <location>
        <begin position="1"/>
        <end position="31"/>
    </location>
</feature>
<organism evidence="4 5">
    <name type="scientific">Gryllotalpicola koreensis</name>
    <dbReference type="NCBI Taxonomy" id="993086"/>
    <lineage>
        <taxon>Bacteria</taxon>
        <taxon>Bacillati</taxon>
        <taxon>Actinomycetota</taxon>
        <taxon>Actinomycetes</taxon>
        <taxon>Micrococcales</taxon>
        <taxon>Microbacteriaceae</taxon>
        <taxon>Gryllotalpicola</taxon>
    </lineage>
</organism>
<evidence type="ECO:0000313" key="5">
    <source>
        <dbReference type="Proteomes" id="UP001501079"/>
    </source>
</evidence>